<reference evidence="1" key="1">
    <citation type="submission" date="2022-10" db="EMBL/GenBank/DDBJ databases">
        <title>Luteolibacter sp. GHJ8, whole genome shotgun sequencing project.</title>
        <authorList>
            <person name="Zhao G."/>
            <person name="Shen L."/>
        </authorList>
    </citation>
    <scope>NUCLEOTIDE SEQUENCE</scope>
    <source>
        <strain evidence="1">GHJ8</strain>
    </source>
</reference>
<accession>A0ABT3G1N3</accession>
<dbReference type="EMBL" id="JAPDDR010000004">
    <property type="protein sequence ID" value="MCW1913747.1"/>
    <property type="molecule type" value="Genomic_DNA"/>
</dbReference>
<sequence length="143" mass="16493">MHDDIDLFQFTEMFPTEQSCIDFLEAARFRGGSVQSPFTGGECYRVTTRPGTFKCKETRQTFSVRHGTIFEDSRLKLRKWFFAIFLIHSMRGDITSVQIAKAIGVTQKTAWFMIQRVRSAVEHRSFSLPTAVGCRQAKTRSKR</sequence>
<keyword evidence="2" id="KW-1185">Reference proteome</keyword>
<comment type="caution">
    <text evidence="1">The sequence shown here is derived from an EMBL/GenBank/DDBJ whole genome shotgun (WGS) entry which is preliminary data.</text>
</comment>
<dbReference type="Proteomes" id="UP001165653">
    <property type="component" value="Unassembled WGS sequence"/>
</dbReference>
<gene>
    <name evidence="1" type="ORF">OJ996_09185</name>
</gene>
<evidence type="ECO:0000313" key="1">
    <source>
        <dbReference type="EMBL" id="MCW1913747.1"/>
    </source>
</evidence>
<dbReference type="RefSeq" id="WP_264513248.1">
    <property type="nucleotide sequence ID" value="NZ_JAPDDR010000004.1"/>
</dbReference>
<organism evidence="1 2">
    <name type="scientific">Luteolibacter rhizosphaerae</name>
    <dbReference type="NCBI Taxonomy" id="2989719"/>
    <lineage>
        <taxon>Bacteria</taxon>
        <taxon>Pseudomonadati</taxon>
        <taxon>Verrucomicrobiota</taxon>
        <taxon>Verrucomicrobiia</taxon>
        <taxon>Verrucomicrobiales</taxon>
        <taxon>Verrucomicrobiaceae</taxon>
        <taxon>Luteolibacter</taxon>
    </lineage>
</organism>
<proteinExistence type="predicted"/>
<protein>
    <submittedName>
        <fullName evidence="1">Uncharacterized protein</fullName>
    </submittedName>
</protein>
<name>A0ABT3G1N3_9BACT</name>
<evidence type="ECO:0000313" key="2">
    <source>
        <dbReference type="Proteomes" id="UP001165653"/>
    </source>
</evidence>